<feature type="region of interest" description="Disordered" evidence="1">
    <location>
        <begin position="160"/>
        <end position="183"/>
    </location>
</feature>
<feature type="compositionally biased region" description="Acidic residues" evidence="1">
    <location>
        <begin position="332"/>
        <end position="345"/>
    </location>
</feature>
<sequence>MSEETQHSETFSQPPTMPEETRWCYTCNKEKPKDSFRAPQASGREFYKLCEACRTKYRDTKIAQRSRAKRAKGNGERVRPYYLPKSAPQTKTHLSGSEIEHTSASTSAAPTNTIPEQPKHVHADSGHHIHVTVAPPVVERSAQGTTTTTVITFSTTTVPEDVTGTQSKPVEDTKSAQHRPQEAKEEDLESLCDRVKPCHACCAHGYPSKCVYEHVPDEEARPISQAEEIQNLRAEIRDLRGRLDNNLDGSEAHDLQRLDQLENLFESIRSAPTPLVDNLVRDIRAAHVGLKKDLVPIGPWEGREAYESYDYPLSPSSTLPVRTRLLLTPDEDFNDFQSEGDDDSDFERMSLSSGSDSSGTISVMSMQRPAVDVFVERFVDAFSPEVDIKSGRAGALRAAAGIRMFSPLITDAFEAVSVAFFGRSVQNKQIEASGFRIYPRVLRALQDALVDPEKCKAESTLVTVILLLAFESVERTTQSGVSAHVRGAVRLIEHRGPENHMYGVEHLLFTELRPYWIGAALAARKPSFLAREEWKTIPWSAGTTQKDILHSLLDLATEVPGLLAMSDAFKEAQITSLMGTQEVAVKQSTLWNGIRELTARFYRWYEDYVVAYPDGPPQEAEQTGDQGFPVFQRRDLRTGATFTPTRFTYPNLLLAQTMCVYYAVRLVLSSIDNRPHDRVSPLEQYDLGCGICRSLEFYILTAPGNMINRLAFPTRVAWEAFPDGGPERCFMIEVLQLVERRHSLGLWGSAMPELSTKESSPLNTGSS</sequence>
<name>A0A1V6UKT4_9EURO</name>
<protein>
    <recommendedName>
        <fullName evidence="4">Transcription factor domain-containing protein</fullName>
    </recommendedName>
</protein>
<dbReference type="EMBL" id="MDDG01000007">
    <property type="protein sequence ID" value="OQE39020.1"/>
    <property type="molecule type" value="Genomic_DNA"/>
</dbReference>
<reference evidence="3" key="1">
    <citation type="journal article" date="2017" name="Nat. Microbiol.">
        <title>Global analysis of biosynthetic gene clusters reveals vast potential of secondary metabolite production in Penicillium species.</title>
        <authorList>
            <person name="Nielsen J.C."/>
            <person name="Grijseels S."/>
            <person name="Prigent S."/>
            <person name="Ji B."/>
            <person name="Dainat J."/>
            <person name="Nielsen K.F."/>
            <person name="Frisvad J.C."/>
            <person name="Workman M."/>
            <person name="Nielsen J."/>
        </authorList>
    </citation>
    <scope>NUCLEOTIDE SEQUENCE [LARGE SCALE GENOMIC DNA]</scope>
    <source>
        <strain evidence="3">IBT 31321</strain>
    </source>
</reference>
<dbReference type="PANTHER" id="PTHR38111:SF2">
    <property type="entry name" value="FINGER DOMAIN PROTEIN, PUTATIVE (AFU_ORTHOLOGUE AFUA_1G01560)-RELATED"/>
    <property type="match status" value="1"/>
</dbReference>
<feature type="compositionally biased region" description="Low complexity" evidence="1">
    <location>
        <begin position="349"/>
        <end position="361"/>
    </location>
</feature>
<dbReference type="Pfam" id="PF11951">
    <property type="entry name" value="Fungal_trans_2"/>
    <property type="match status" value="1"/>
</dbReference>
<evidence type="ECO:0000313" key="3">
    <source>
        <dbReference type="Proteomes" id="UP000191500"/>
    </source>
</evidence>
<evidence type="ECO:0000313" key="2">
    <source>
        <dbReference type="EMBL" id="OQE39020.1"/>
    </source>
</evidence>
<dbReference type="AlphaFoldDB" id="A0A1V6UKT4"/>
<accession>A0A1V6UKT4</accession>
<feature type="compositionally biased region" description="Low complexity" evidence="1">
    <location>
        <begin position="102"/>
        <end position="111"/>
    </location>
</feature>
<dbReference type="Proteomes" id="UP000191500">
    <property type="component" value="Unassembled WGS sequence"/>
</dbReference>
<dbReference type="PANTHER" id="PTHR38111">
    <property type="entry name" value="ZN(2)-C6 FUNGAL-TYPE DOMAIN-CONTAINING PROTEIN-RELATED"/>
    <property type="match status" value="1"/>
</dbReference>
<evidence type="ECO:0000256" key="1">
    <source>
        <dbReference type="SAM" id="MobiDB-lite"/>
    </source>
</evidence>
<organism evidence="2 3">
    <name type="scientific">Penicillium coprophilum</name>
    <dbReference type="NCBI Taxonomy" id="36646"/>
    <lineage>
        <taxon>Eukaryota</taxon>
        <taxon>Fungi</taxon>
        <taxon>Dikarya</taxon>
        <taxon>Ascomycota</taxon>
        <taxon>Pezizomycotina</taxon>
        <taxon>Eurotiomycetes</taxon>
        <taxon>Eurotiomycetidae</taxon>
        <taxon>Eurotiales</taxon>
        <taxon>Aspergillaceae</taxon>
        <taxon>Penicillium</taxon>
    </lineage>
</organism>
<evidence type="ECO:0008006" key="4">
    <source>
        <dbReference type="Google" id="ProtNLM"/>
    </source>
</evidence>
<comment type="caution">
    <text evidence="2">The sequence shown here is derived from an EMBL/GenBank/DDBJ whole genome shotgun (WGS) entry which is preliminary data.</text>
</comment>
<gene>
    <name evidence="2" type="ORF">PENCOP_c007G08665</name>
</gene>
<proteinExistence type="predicted"/>
<feature type="region of interest" description="Disordered" evidence="1">
    <location>
        <begin position="332"/>
        <end position="361"/>
    </location>
</feature>
<feature type="region of interest" description="Disordered" evidence="1">
    <location>
        <begin position="1"/>
        <end position="22"/>
    </location>
</feature>
<dbReference type="InterPro" id="IPR053178">
    <property type="entry name" value="Osmoadaptation_assoc"/>
</dbReference>
<feature type="compositionally biased region" description="Basic and acidic residues" evidence="1">
    <location>
        <begin position="169"/>
        <end position="183"/>
    </location>
</feature>
<feature type="region of interest" description="Disordered" evidence="1">
    <location>
        <begin position="79"/>
        <end position="111"/>
    </location>
</feature>
<dbReference type="STRING" id="36646.A0A1V6UKT4"/>
<keyword evidence="3" id="KW-1185">Reference proteome</keyword>
<dbReference type="InterPro" id="IPR021858">
    <property type="entry name" value="Fun_TF"/>
</dbReference>